<name>A0A423WGL1_9PEZI</name>
<feature type="transmembrane region" description="Helical" evidence="2">
    <location>
        <begin position="55"/>
        <end position="80"/>
    </location>
</feature>
<dbReference type="EMBL" id="LKEA01000017">
    <property type="protein sequence ID" value="ROW02493.1"/>
    <property type="molecule type" value="Genomic_DNA"/>
</dbReference>
<evidence type="ECO:0000313" key="5">
    <source>
        <dbReference type="Proteomes" id="UP000283895"/>
    </source>
</evidence>
<evidence type="ECO:0000256" key="1">
    <source>
        <dbReference type="SAM" id="MobiDB-lite"/>
    </source>
</evidence>
<protein>
    <submittedName>
        <fullName evidence="4">Uncharacterized protein</fullName>
    </submittedName>
</protein>
<feature type="region of interest" description="Disordered" evidence="1">
    <location>
        <begin position="338"/>
        <end position="374"/>
    </location>
</feature>
<organism evidence="4 5">
    <name type="scientific">Cytospora schulzeri</name>
    <dbReference type="NCBI Taxonomy" id="448051"/>
    <lineage>
        <taxon>Eukaryota</taxon>
        <taxon>Fungi</taxon>
        <taxon>Dikarya</taxon>
        <taxon>Ascomycota</taxon>
        <taxon>Pezizomycotina</taxon>
        <taxon>Sordariomycetes</taxon>
        <taxon>Sordariomycetidae</taxon>
        <taxon>Diaporthales</taxon>
        <taxon>Cytosporaceae</taxon>
        <taxon>Cytospora</taxon>
    </lineage>
</organism>
<dbReference type="AlphaFoldDB" id="A0A423WGL1"/>
<evidence type="ECO:0000256" key="2">
    <source>
        <dbReference type="SAM" id="Phobius"/>
    </source>
</evidence>
<keyword evidence="3" id="KW-0732">Signal</keyword>
<feature type="region of interest" description="Disordered" evidence="1">
    <location>
        <begin position="263"/>
        <end position="317"/>
    </location>
</feature>
<gene>
    <name evidence="4" type="ORF">VMCG_06042</name>
</gene>
<keyword evidence="5" id="KW-1185">Reference proteome</keyword>
<dbReference type="Proteomes" id="UP000283895">
    <property type="component" value="Unassembled WGS sequence"/>
</dbReference>
<evidence type="ECO:0000256" key="3">
    <source>
        <dbReference type="SAM" id="SignalP"/>
    </source>
</evidence>
<feature type="signal peptide" evidence="3">
    <location>
        <begin position="1"/>
        <end position="25"/>
    </location>
</feature>
<reference evidence="4 5" key="1">
    <citation type="submission" date="2015-09" db="EMBL/GenBank/DDBJ databases">
        <title>Host preference determinants of Valsa canker pathogens revealed by comparative genomics.</title>
        <authorList>
            <person name="Yin Z."/>
            <person name="Huang L."/>
        </authorList>
    </citation>
    <scope>NUCLEOTIDE SEQUENCE [LARGE SCALE GENOMIC DNA]</scope>
    <source>
        <strain evidence="4 5">03-1</strain>
    </source>
</reference>
<sequence length="374" mass="40510">MSLNILSRVFPTLLILSLTSPPASGKPLPPETVNPSLKIEARSSTGNGGLQTWEIIVIVLGAVIGIMLIGGLGGACEVMLHTRGKIVQSNAEADAKVEAGGHRALELEPGEDKGEDTGSDAPTEVEEVDPGRFSWQPEKMTTGEGMAEDRALSEVDTDGSSQTTLNGEQSSVNDTGEPMHDVDLSFNLPAPDSSEMGFYQEQTRDRVLPWEGQMHPDPALAQFVIGEEEGPDYEGEEAAGYDHHQDHFAEPVAMPDEADFQHANAGYGHQENTWHHEADSNPNEESKEPNHEHIGEALAVAPVGDYAGEGYSPAAIPDDVDYLADYRQSQIYLQQEDDWQQYYGKSHGSSGTDHEQEGHGTQESVVPHPDPGYF</sequence>
<accession>A0A423WGL1</accession>
<feature type="region of interest" description="Disordered" evidence="1">
    <location>
        <begin position="101"/>
        <end position="183"/>
    </location>
</feature>
<comment type="caution">
    <text evidence="4">The sequence shown here is derived from an EMBL/GenBank/DDBJ whole genome shotgun (WGS) entry which is preliminary data.</text>
</comment>
<keyword evidence="2" id="KW-1133">Transmembrane helix</keyword>
<dbReference type="OrthoDB" id="5212750at2759"/>
<feature type="compositionally biased region" description="Basic and acidic residues" evidence="1">
    <location>
        <begin position="101"/>
        <end position="116"/>
    </location>
</feature>
<proteinExistence type="predicted"/>
<feature type="compositionally biased region" description="Basic and acidic residues" evidence="1">
    <location>
        <begin position="272"/>
        <end position="295"/>
    </location>
</feature>
<feature type="compositionally biased region" description="Polar residues" evidence="1">
    <location>
        <begin position="158"/>
        <end position="174"/>
    </location>
</feature>
<feature type="compositionally biased region" description="Acidic residues" evidence="1">
    <location>
        <begin position="117"/>
        <end position="128"/>
    </location>
</feature>
<evidence type="ECO:0000313" key="4">
    <source>
        <dbReference type="EMBL" id="ROW02493.1"/>
    </source>
</evidence>
<keyword evidence="2" id="KW-0472">Membrane</keyword>
<keyword evidence="2" id="KW-0812">Transmembrane</keyword>
<feature type="chain" id="PRO_5019404119" evidence="3">
    <location>
        <begin position="26"/>
        <end position="374"/>
    </location>
</feature>